<dbReference type="Proteomes" id="UP000253687">
    <property type="component" value="Unassembled WGS sequence"/>
</dbReference>
<evidence type="ECO:0000313" key="119">
    <source>
        <dbReference type="Proteomes" id="UP000469708"/>
    </source>
</evidence>
<dbReference type="Proteomes" id="UP000852798">
    <property type="component" value="Unassembled WGS sequence"/>
</dbReference>
<dbReference type="Proteomes" id="UP000430081">
    <property type="component" value="Unassembled WGS sequence"/>
</dbReference>
<dbReference type="EMBL" id="DABHXT010000005">
    <property type="protein sequence ID" value="HAJ5957810.1"/>
    <property type="molecule type" value="Genomic_DNA"/>
</dbReference>
<evidence type="ECO:0000313" key="92">
    <source>
        <dbReference type="Proteomes" id="UP000225264"/>
    </source>
</evidence>
<dbReference type="EMBL" id="WUIY01000756">
    <property type="protein sequence ID" value="MXI78463.1"/>
    <property type="molecule type" value="Genomic_DNA"/>
</dbReference>
<evidence type="ECO:0000313" key="4">
    <source>
        <dbReference type="EMBL" id="EFA4419260.1"/>
    </source>
</evidence>
<dbReference type="EMBL" id="WTMY01000023">
    <property type="protein sequence ID" value="MWL44850.1"/>
    <property type="molecule type" value="Genomic_DNA"/>
</dbReference>
<evidence type="ECO:0000313" key="40">
    <source>
        <dbReference type="EMBL" id="MBE0977934.1"/>
    </source>
</evidence>
<evidence type="ECO:0000313" key="55">
    <source>
        <dbReference type="EMBL" id="MWL44850.1"/>
    </source>
</evidence>
<dbReference type="Proteomes" id="UP000519859">
    <property type="component" value="Unassembled WGS sequence"/>
</dbReference>
<dbReference type="EMBL" id="AATJQG010000008">
    <property type="protein sequence ID" value="EFM0516224.1"/>
    <property type="molecule type" value="Genomic_DNA"/>
</dbReference>
<dbReference type="Proteomes" id="UP000327073">
    <property type="component" value="Unassembled WGS sequence"/>
</dbReference>
<evidence type="ECO:0000313" key="109">
    <source>
        <dbReference type="Proteomes" id="UP000436482"/>
    </source>
</evidence>
<dbReference type="Proteomes" id="UP000487258">
    <property type="component" value="Unassembled WGS sequence"/>
</dbReference>
<dbReference type="EMBL" id="JAAGYI010000043">
    <property type="protein sequence ID" value="NEM87776.1"/>
    <property type="molecule type" value="Genomic_DNA"/>
</dbReference>
<dbReference type="EMBL" id="SCIU01000030">
    <property type="protein sequence ID" value="RXB28529.1"/>
    <property type="molecule type" value="Genomic_DNA"/>
</dbReference>
<evidence type="ECO:0000313" key="146">
    <source>
        <dbReference type="Proteomes" id="UP000543257"/>
    </source>
</evidence>
<dbReference type="EMBL" id="JACGTG010000001">
    <property type="protein sequence ID" value="MBA6238940.1"/>
    <property type="molecule type" value="Genomic_DNA"/>
</dbReference>
<dbReference type="EMBL" id="WOET01000013">
    <property type="protein sequence ID" value="MUM74015.1"/>
    <property type="molecule type" value="Genomic_DNA"/>
</dbReference>
<dbReference type="EMBL" id="AASWKX010000009">
    <property type="protein sequence ID" value="EFH6165315.1"/>
    <property type="molecule type" value="Genomic_DNA"/>
</dbReference>
<evidence type="ECO:0000256" key="2">
    <source>
        <dbReference type="ARBA" id="ARBA00022649"/>
    </source>
</evidence>
<dbReference type="Proteomes" id="UP000842519">
    <property type="component" value="Unassembled WGS sequence"/>
</dbReference>
<dbReference type="EMBL" id="CP058571">
    <property type="protein sequence ID" value="QLG59801.1"/>
    <property type="molecule type" value="Genomic_DNA"/>
</dbReference>
<evidence type="ECO:0000313" key="108">
    <source>
        <dbReference type="Proteomes" id="UP000436141"/>
    </source>
</evidence>
<dbReference type="Proteomes" id="UP000532204">
    <property type="component" value="Unassembled WGS sequence"/>
</dbReference>
<dbReference type="Proteomes" id="UP000514754">
    <property type="component" value="Chromosome"/>
</dbReference>
<evidence type="ECO:0000313" key="91">
    <source>
        <dbReference type="EMBL" id="WHI04397.1"/>
    </source>
</evidence>
<reference evidence="52 124" key="20">
    <citation type="submission" date="2019-11" db="EMBL/GenBank/DDBJ databases">
        <title>Whole genome sequence analysis of environmental Escherichia coli from the feces of straw-necked ibis (Threskiornis spinicollis) nesting on inland wetlands.</title>
        <authorList>
            <person name="Wyrsch E.R."/>
            <person name="Roy Chowdhury P."/>
            <person name="Wallis L."/>
            <person name="Cummins M.L."/>
            <person name="Zingali T."/>
            <person name="Brandis K.J."/>
            <person name="Djordjevic S.P."/>
        </authorList>
    </citation>
    <scope>NUCLEOTIDE SEQUENCE [LARGE SCALE GENOMIC DNA]</scope>
    <source>
        <strain evidence="52 124">IBS12</strain>
    </source>
</reference>
<dbReference type="EMBL" id="DABGKZ010000003">
    <property type="protein sequence ID" value="HAJ5149331.1"/>
    <property type="molecule type" value="Genomic_DNA"/>
</dbReference>
<dbReference type="Proteomes" id="UP000514533">
    <property type="component" value="Chromosome"/>
</dbReference>
<dbReference type="Proteomes" id="UP000530628">
    <property type="component" value="Unassembled WGS sequence"/>
</dbReference>
<evidence type="ECO:0000313" key="125">
    <source>
        <dbReference type="Proteomes" id="UP000509796"/>
    </source>
</evidence>
<dbReference type="EMBL" id="RRVG01000016">
    <property type="protein sequence ID" value="RRL46460.1"/>
    <property type="molecule type" value="Genomic_DNA"/>
</dbReference>
<evidence type="ECO:0000313" key="64">
    <source>
        <dbReference type="EMBL" id="MWU33558.1"/>
    </source>
</evidence>
<dbReference type="EMBL" id="DABFUC010000005">
    <property type="protein sequence ID" value="HAI8957283.1"/>
    <property type="molecule type" value="Genomic_DNA"/>
</dbReference>
<dbReference type="EMBL" id="WSGM01000810">
    <property type="protein sequence ID" value="KAE9717959.1"/>
    <property type="molecule type" value="Genomic_DNA"/>
</dbReference>
<sequence>MMKLVIILIVLLLVSFAAY</sequence>
<keyword evidence="2" id="KW-1277">Toxin-antitoxin system</keyword>
<evidence type="ECO:0000313" key="57">
    <source>
        <dbReference type="EMBL" id="MWR16009.1"/>
    </source>
</evidence>
<dbReference type="EMBL" id="WTMQ01000002">
    <property type="protein sequence ID" value="MWL03527.1"/>
    <property type="molecule type" value="Genomic_DNA"/>
</dbReference>
<dbReference type="EMBL" id="WTQT01000509">
    <property type="protein sequence ID" value="MWR40027.1"/>
    <property type="molecule type" value="Genomic_DNA"/>
</dbReference>
<dbReference type="EMBL" id="WTML01000023">
    <property type="protein sequence ID" value="MWK97455.1"/>
    <property type="molecule type" value="Genomic_DNA"/>
</dbReference>
<dbReference type="Proteomes" id="UP000854059">
    <property type="component" value="Unassembled WGS sequence"/>
</dbReference>
<reference evidence="106 117" key="22">
    <citation type="submission" date="2019-12" db="EMBL/GenBank/DDBJ databases">
        <title>Enteriobacteria Tanzani isolates_10432.</title>
        <authorList>
            <person name="Subbiah M."/>
            <person name="Call D."/>
        </authorList>
    </citation>
    <scope>NUCLEOTIDE SEQUENCE [LARGE SCALE GENOMIC DNA]</scope>
    <source>
        <strain evidence="55 123">10432wF6</strain>
        <strain evidence="54 106">10432wG7</strain>
        <strain evidence="53 117">10432wG8</strain>
    </source>
</reference>
<evidence type="ECO:0000313" key="131">
    <source>
        <dbReference type="Proteomes" id="UP000521991"/>
    </source>
</evidence>
<dbReference type="EMBL" id="AASDFP010000025">
    <property type="protein sequence ID" value="EFB2193154.1"/>
    <property type="molecule type" value="Genomic_DNA"/>
</dbReference>
<evidence type="ECO:0000313" key="10">
    <source>
        <dbReference type="EMBL" id="EFC9750362.1"/>
    </source>
</evidence>
<dbReference type="Proteomes" id="UP000460351">
    <property type="component" value="Unassembled WGS sequence"/>
</dbReference>
<evidence type="ECO:0000313" key="8">
    <source>
        <dbReference type="EMBL" id="EFC2247931.1"/>
    </source>
</evidence>
<dbReference type="EMBL" id="AASWKH010000002">
    <property type="protein sequence ID" value="EFH6093578.1"/>
    <property type="molecule type" value="Genomic_DNA"/>
</dbReference>
<dbReference type="EMBL" id="AATLZG010000014">
    <property type="protein sequence ID" value="EFM8154809.1"/>
    <property type="molecule type" value="Genomic_DNA"/>
</dbReference>
<evidence type="ECO:0000313" key="19">
    <source>
        <dbReference type="EMBL" id="EFJ6479824.1"/>
    </source>
</evidence>
<evidence type="ECO:0000313" key="41">
    <source>
        <dbReference type="EMBL" id="MBL6201806.1"/>
    </source>
</evidence>
<evidence type="ECO:0000313" key="148">
    <source>
        <dbReference type="Proteomes" id="UP000581425"/>
    </source>
</evidence>
<evidence type="ECO:0000313" key="104">
    <source>
        <dbReference type="Proteomes" id="UP000327073"/>
    </source>
</evidence>
<dbReference type="EMBL" id="WTQQ01000036">
    <property type="protein sequence ID" value="MWR87676.1"/>
    <property type="molecule type" value="Genomic_DNA"/>
</dbReference>
<dbReference type="EMBL" id="CP057293">
    <property type="protein sequence ID" value="QMF70053.1"/>
    <property type="molecule type" value="Genomic_DNA"/>
</dbReference>
<reference evidence="74" key="32">
    <citation type="submission" date="2020-06" db="EMBL/GenBank/DDBJ databases">
        <authorList>
            <person name="Ramsay J.P."/>
            <person name="Colombi E."/>
            <person name="Mowlaboccus S."/>
        </authorList>
    </citation>
    <scope>NUCLEOTIDE SEQUENCE</scope>
    <source>
        <strain evidence="74">EC2</strain>
    </source>
</reference>
<dbReference type="Proteomes" id="UP000711811">
    <property type="component" value="Unassembled WGS sequence"/>
</dbReference>
<evidence type="ECO:0000313" key="12">
    <source>
        <dbReference type="EMBL" id="EFH0365740.1"/>
    </source>
</evidence>
<dbReference type="EMBL" id="DADUEU010000005">
    <property type="protein sequence ID" value="HBB1572297.1"/>
    <property type="molecule type" value="Genomic_DNA"/>
</dbReference>
<evidence type="ECO:0000313" key="53">
    <source>
        <dbReference type="EMBL" id="MWK97455.1"/>
    </source>
</evidence>
<reference evidence="150 151" key="2">
    <citation type="journal article" date="2018" name="Genome Biol.">
        <title>SKESA: strategic k-mer extension for scrupulous assemblies.</title>
        <authorList>
            <person name="Souvorov A."/>
            <person name="Agarwala R."/>
            <person name="Lipman D.J."/>
        </authorList>
    </citation>
    <scope>NUCLEOTIDE SEQUENCE [LARGE SCALE GENOMIC DNA]</scope>
    <source>
        <strain evidence="26">1839</strain>
        <strain evidence="29">BCW_4213</strain>
        <strain evidence="28">C0382</strain>
        <strain evidence="31">Ecoli[ST-219]</strain>
        <strain>ecoli[ST-219]</strain>
        <strain evidence="151">ecoli[ST-405]</strain>
        <strain evidence="32">Ecoli[ST-405]</strain>
        <strain evidence="36">Escherichia coli</strain>
        <strain evidence="33">EuSCAPE_DE065</strain>
        <strain evidence="34">SJP41</strain>
        <strain evidence="35">ST-87-5</strain>
        <strain evidence="30 150">TW14994</strain>
        <strain evidence="27">W1_5_ERB1</strain>
    </source>
</reference>
<dbReference type="EMBL" id="JACZOI010000028">
    <property type="protein sequence ID" value="MBE0977934.1"/>
    <property type="molecule type" value="Genomic_DNA"/>
</dbReference>
<dbReference type="EMBL" id="VSBS01001714">
    <property type="protein sequence ID" value="TXS98002.1"/>
    <property type="molecule type" value="Genomic_DNA"/>
</dbReference>
<evidence type="ECO:0000313" key="152">
    <source>
        <dbReference type="Proteomes" id="UP001247581"/>
    </source>
</evidence>
<dbReference type="EMBL" id="RRNI01000002">
    <property type="protein sequence ID" value="TJH25411.1"/>
    <property type="molecule type" value="Genomic_DNA"/>
</dbReference>
<evidence type="ECO:0000313" key="129">
    <source>
        <dbReference type="Proteomes" id="UP000517067"/>
    </source>
</evidence>
<dbReference type="EMBL" id="JABUPU010000009">
    <property type="protein sequence ID" value="NYP85245.1"/>
    <property type="molecule type" value="Genomic_DNA"/>
</dbReference>
<reference evidence="134 135" key="7">
    <citation type="submission" date="2018-08" db="EMBL/GenBank/DDBJ databases">
        <authorList>
            <consortium name="GenomeTrakr network: Whole genome sequencing for foodborne pathogen traceback"/>
        </authorList>
    </citation>
    <scope>NUCLEOTIDE SEQUENCE [LARGE SCALE GENOMIC DNA]</scope>
    <source>
        <strain evidence="22 135">AZ-TG60901</strain>
        <strain evidence="21 134">AZ-TG73163</strain>
        <strain evidence="20 146">AZ-TG73583</strain>
        <strain evidence="4 149">PSU-1190</strain>
        <strain evidence="6 145">PSU-1859</strain>
        <strain evidence="17 136">PSU-2072</strain>
        <strain evidence="14 138">PSU-2243</strain>
    </source>
</reference>
<protein>
    <submittedName>
        <fullName evidence="3">Small toxic protein IbsD</fullName>
    </submittedName>
    <submittedName>
        <fullName evidence="31">Type I toxin-antitoxin system Ibs family toxin</fullName>
    </submittedName>
</protein>
<evidence type="ECO:0000313" key="60">
    <source>
        <dbReference type="EMBL" id="MWR87676.1"/>
    </source>
</evidence>
<dbReference type="Proteomes" id="UP000441160">
    <property type="component" value="Unassembled WGS sequence"/>
</dbReference>
<evidence type="ECO:0000313" key="103">
    <source>
        <dbReference type="Proteomes" id="UP000321461"/>
    </source>
</evidence>
<reference evidence="102 103" key="18">
    <citation type="submission" date="2019-08" db="EMBL/GenBank/DDBJ databases">
        <title>Whole genome analysis of cultivated E. coli strains isolated from CD patients and healthy donors.</title>
        <authorList>
            <person name="Siniagina M.N."/>
            <person name="Markelova M.I."/>
            <person name="Laikov A.V."/>
            <person name="Boulygina E.A."/>
            <person name="Khusnutdinova D.R."/>
            <person name="Kharchenko A."/>
            <person name="Grigoryeva T.V."/>
        </authorList>
    </citation>
    <scope>NUCLEOTIDE SEQUENCE [LARGE SCALE GENOMIC DNA]</scope>
    <source>
        <strain evidence="87 102">1_45_11</strain>
        <strain evidence="88 103">3_77_5</strain>
    </source>
</reference>
<reference evidence="40" key="34">
    <citation type="submission" date="2020-09" db="EMBL/GenBank/DDBJ databases">
        <title>Emerging polyconal dissemination of OXA-244-producing E. coli in France.</title>
        <authorList>
            <person name="Emeraud C."/>
            <person name="Girlich D."/>
            <person name="Bonnin R.A."/>
            <person name="Jousset A.B."/>
            <person name="Naas T."/>
            <person name="Dortet L."/>
        </authorList>
    </citation>
    <scope>NUCLEOTIDE SEQUENCE</scope>
    <source>
        <strain evidence="40">225E3</strain>
    </source>
</reference>
<evidence type="ECO:0000313" key="27">
    <source>
        <dbReference type="EMBL" id="HAH1419032.1"/>
    </source>
</evidence>
<dbReference type="EMBL" id="WTQJ01000814">
    <property type="protein sequence ID" value="MWR16009.1"/>
    <property type="molecule type" value="Genomic_DNA"/>
</dbReference>
<evidence type="ECO:0000313" key="37">
    <source>
        <dbReference type="EMBL" id="KAB0123293.1"/>
    </source>
</evidence>
<dbReference type="EMBL" id="PITP01000022">
    <property type="protein sequence ID" value="PKD87695.1"/>
    <property type="molecule type" value="Genomic_DNA"/>
</dbReference>
<evidence type="ECO:0000313" key="150">
    <source>
        <dbReference type="Proteomes" id="UP000842385"/>
    </source>
</evidence>
<evidence type="ECO:0000313" key="22">
    <source>
        <dbReference type="EMBL" id="EFM0516224.1"/>
    </source>
</evidence>
<dbReference type="Proteomes" id="UP000870292">
    <property type="component" value="Unassembled WGS sequence"/>
</dbReference>
<evidence type="ECO:0000313" key="102">
    <source>
        <dbReference type="Proteomes" id="UP000321295"/>
    </source>
</evidence>
<evidence type="ECO:0000313" key="31">
    <source>
        <dbReference type="EMBL" id="HAJ5149331.1"/>
    </source>
</evidence>
<reference evidence="46 152" key="38">
    <citation type="submission" date="2022-07" db="EMBL/GenBank/DDBJ databases">
        <title>The wastewater resistome of Residential Aged Care Facilities indicates a role of antimicrobial stewardship in reducing resistance.</title>
        <authorList>
            <person name="Sapula S."/>
            <person name="Hart B.J."/>
            <person name="Henrietta V."/>
            <person name="Amsalu A."/>
            <person name="Jon W."/>
            <person name="Siderius N."/>
            <person name="Nguyen L."/>
            <person name="Turnidge J."/>
            <person name="Gerber C."/>
        </authorList>
    </citation>
    <scope>NUCLEOTIDE SEQUENCE [LARGE SCALE GENOMIC DNA]</scope>
    <source>
        <strain evidence="46 152">ECA685</strain>
    </source>
</reference>
<dbReference type="EMBL" id="DABGKQ010000003">
    <property type="protein sequence ID" value="HAJ5803579.1"/>
    <property type="molecule type" value="Genomic_DNA"/>
</dbReference>
<dbReference type="Proteomes" id="UP000842385">
    <property type="component" value="Unassembled WGS sequence"/>
</dbReference>
<dbReference type="EMBL" id="JAAGYP010000004">
    <property type="protein sequence ID" value="NEN69449.1"/>
    <property type="molecule type" value="Genomic_DNA"/>
</dbReference>
<evidence type="ECO:0000313" key="115">
    <source>
        <dbReference type="Proteomes" id="UP000460654"/>
    </source>
</evidence>
<reference evidence="25" key="44">
    <citation type="submission" date="2024-02" db="EMBL/GenBank/DDBJ databases">
        <authorList>
            <consortium name="Clinical and Environmental Microbiology Branch: Whole genome sequencing antimicrobial resistance pathogens in the healthcare setting"/>
        </authorList>
    </citation>
    <scope>NUCLEOTIDE SEQUENCE</scope>
    <source>
        <strain evidence="25">2023CK-00345</strain>
    </source>
</reference>
<evidence type="ECO:0000313" key="136">
    <source>
        <dbReference type="Proteomes" id="UP000530628"/>
    </source>
</evidence>
<evidence type="ECO:0000313" key="54">
    <source>
        <dbReference type="EMBL" id="MWL03527.1"/>
    </source>
</evidence>
<dbReference type="Proteomes" id="UP000359125">
    <property type="component" value="Unassembled WGS sequence"/>
</dbReference>
<evidence type="ECO:0000313" key="74">
    <source>
        <dbReference type="EMBL" id="QLG59801.1"/>
    </source>
</evidence>
<evidence type="ECO:0000313" key="79">
    <source>
        <dbReference type="EMBL" id="QSA00199.1"/>
    </source>
</evidence>
<evidence type="ECO:0000313" key="73">
    <source>
        <dbReference type="EMBL" id="PZT66096.1"/>
    </source>
</evidence>
<evidence type="ECO:0000313" key="149">
    <source>
        <dbReference type="Proteomes" id="UP000591371"/>
    </source>
</evidence>
<dbReference type="EMBL" id="WTQT01000508">
    <property type="protein sequence ID" value="MWR40023.1"/>
    <property type="molecule type" value="Genomic_DNA"/>
</dbReference>
<evidence type="ECO:0000313" key="133">
    <source>
        <dbReference type="Proteomes" id="UP000524010"/>
    </source>
</evidence>
<dbReference type="Proteomes" id="UP000460654">
    <property type="component" value="Unassembled WGS sequence"/>
</dbReference>
<dbReference type="Proteomes" id="UP000290652">
    <property type="component" value="Unassembled WGS sequence"/>
</dbReference>
<dbReference type="Proteomes" id="UP000271175">
    <property type="component" value="Unassembled WGS sequence"/>
</dbReference>
<evidence type="ECO:0000313" key="49">
    <source>
        <dbReference type="EMBL" id="MQK23374.1"/>
    </source>
</evidence>
<reference evidence="49 105" key="13">
    <citation type="journal article" date="2019" name="Environ. Health Perspect.">
        <title>Inter-host Transmission of Carbapenemase-Producing Escherichia coli among Humans and Backyard Animals.</title>
        <authorList>
            <person name="Li J."/>
            <person name="Bi Z."/>
            <person name="Ma S."/>
            <person name="Chen B."/>
            <person name="Cai C."/>
            <person name="He J."/>
            <person name="Schwarz S."/>
            <person name="Sun C."/>
            <person name="Zhou Y."/>
            <person name="Yin J."/>
            <person name="Hulth A."/>
            <person name="Wang Y."/>
            <person name="Shen Z."/>
            <person name="Wang S."/>
            <person name="Wu C."/>
            <person name="Nilsson L.E."/>
            <person name="Walsh T.R."/>
            <person name="Borjesson S."/>
            <person name="Shen J."/>
            <person name="Sun Q."/>
            <person name="Wang Y."/>
        </authorList>
    </citation>
    <scope>NUCLEOTIDE SEQUENCE [LARGE SCALE GENOMIC DNA]</scope>
    <source>
        <strain evidence="49 105">A016f</strain>
    </source>
</reference>
<evidence type="ECO:0000313" key="122">
    <source>
        <dbReference type="Proteomes" id="UP000480485"/>
    </source>
</evidence>
<dbReference type="EMBL" id="AASWOY010000012">
    <property type="protein sequence ID" value="EFH6648599.1"/>
    <property type="molecule type" value="Genomic_DNA"/>
</dbReference>
<evidence type="ECO:0000256" key="1">
    <source>
        <dbReference type="ARBA" id="ARBA00010353"/>
    </source>
</evidence>
<evidence type="ECO:0000313" key="7">
    <source>
        <dbReference type="EMBL" id="EFB4532082.1"/>
    </source>
</evidence>
<evidence type="ECO:0000313" key="113">
    <source>
        <dbReference type="Proteomes" id="UP000447081"/>
    </source>
</evidence>
<dbReference type="Proteomes" id="UP000538406">
    <property type="component" value="Unassembled WGS sequence"/>
</dbReference>
<evidence type="ECO:0000313" key="42">
    <source>
        <dbReference type="EMBL" id="MBZ4694497.1"/>
    </source>
</evidence>
<dbReference type="GeneID" id="89517901"/>
<dbReference type="EMBL" id="RDDM01001101">
    <property type="protein sequence ID" value="RLY44498.1"/>
    <property type="molecule type" value="Genomic_DNA"/>
</dbReference>
<reference evidence="108 113" key="23">
    <citation type="submission" date="2019-12" db="EMBL/GenBank/DDBJ databases">
        <title>Enteriobacteria Tanzani isolates_10434.</title>
        <authorList>
            <person name="Subbiah M."/>
            <person name="Call D."/>
        </authorList>
    </citation>
    <scope>NUCLEOTIDE SEQUENCE [LARGE SCALE GENOMIC DNA]</scope>
    <source>
        <strain evidence="65 108">10434wD1</strain>
        <strain evidence="66 113">10434wG3</strain>
    </source>
</reference>
<dbReference type="EMBL" id="CP122634">
    <property type="protein sequence ID" value="WHI04397.1"/>
    <property type="molecule type" value="Genomic_DNA"/>
</dbReference>
<dbReference type="EMBL" id="AAVTXU010000076">
    <property type="protein sequence ID" value="EGE1989426.1"/>
    <property type="molecule type" value="Genomic_DNA"/>
</dbReference>
<dbReference type="Proteomes" id="UP000844228">
    <property type="component" value="Unassembled WGS sequence"/>
</dbReference>
<reference evidence="47" key="43">
    <citation type="submission" date="2023-10" db="EMBL/GenBank/DDBJ databases">
        <title>Draft Genome Sequence of a Shiga toxin-producing Escherichia coli strain from deer meat showing an IS-element integration in the B-subunit of the Shiga toxin Stx2b gene.</title>
        <authorList>
            <person name="Projahn M."/>
            <person name="Borowiak M."/>
        </authorList>
    </citation>
    <scope>NUCLEOTIDE SEQUENCE</scope>
    <source>
        <strain evidence="47">BfR-EC-18960</strain>
    </source>
</reference>
<dbReference type="EMBL" id="AASVQO010000004">
    <property type="protein sequence ID" value="EFH3672917.1"/>
    <property type="molecule type" value="Genomic_DNA"/>
</dbReference>
<reference evidence="79" key="37">
    <citation type="submission" date="2021-02" db="EMBL/GenBank/DDBJ databases">
        <title>Co-localization of colistin and carbapenem -resistance genes on a novel transferable IncHI2 plasmid in Escherichia coli from chicken-origin.</title>
        <authorList>
            <person name="Hoffmann M."/>
            <person name="Balkey M."/>
            <person name="Ronco T."/>
            <person name="Hendriksen R.S."/>
        </authorList>
    </citation>
    <scope>NUCLEOTIDE SEQUENCE</scope>
    <source>
        <strain evidence="79">CFSAN083829</strain>
    </source>
</reference>
<dbReference type="Proteomes" id="UP000233549">
    <property type="component" value="Unassembled WGS sequence"/>
</dbReference>
<dbReference type="EMBL" id="CP070393">
    <property type="protein sequence ID" value="QSA00199.1"/>
    <property type="molecule type" value="Genomic_DNA"/>
</dbReference>
<reference evidence="24" key="4">
    <citation type="submission" date="2018-05" db="EMBL/GenBank/DDBJ databases">
        <authorList>
            <person name="Ashton P.M."/>
            <person name="Dallman T."/>
            <person name="Nair S."/>
            <person name="De Pinna E."/>
            <person name="Peters T."/>
            <person name="Grant K."/>
        </authorList>
    </citation>
    <scope>NUCLEOTIDE SEQUENCE</scope>
    <source>
        <strain evidence="24">412057</strain>
        <strain evidence="19">93335</strain>
    </source>
</reference>
<evidence type="ECO:0000313" key="43">
    <source>
        <dbReference type="EMBL" id="MCV5620746.1"/>
    </source>
</evidence>
<evidence type="ECO:0000313" key="140">
    <source>
        <dbReference type="Proteomes" id="UP000532204"/>
    </source>
</evidence>
<evidence type="ECO:0000313" key="93">
    <source>
        <dbReference type="Proteomes" id="UP000233549"/>
    </source>
</evidence>
<dbReference type="Proteomes" id="UP000846355">
    <property type="component" value="Unassembled WGS sequence"/>
</dbReference>
<evidence type="ECO:0000313" key="16">
    <source>
        <dbReference type="EMBL" id="EFH6165315.1"/>
    </source>
</evidence>
<evidence type="ECO:0000313" key="85">
    <source>
        <dbReference type="EMBL" id="RXB28529.1"/>
    </source>
</evidence>
<reference evidence="42 92" key="29">
    <citation type="submission" date="2020-06" db="EMBL/GenBank/DDBJ databases">
        <title>Genomic analysis of Escherichia coli Ec98 resistant to antibiotic.</title>
        <authorList>
            <person name="Campos L."/>
        </authorList>
    </citation>
    <scope>NUCLEOTIDE SEQUENCE [LARGE SCALE GENOMIC DNA]</scope>
    <source>
        <strain evidence="42 92">UFU_EC98</strain>
    </source>
</reference>
<evidence type="ECO:0000313" key="117">
    <source>
        <dbReference type="Proteomes" id="UP000462271"/>
    </source>
</evidence>
<evidence type="ECO:0000313" key="141">
    <source>
        <dbReference type="Proteomes" id="UP000534496"/>
    </source>
</evidence>
<dbReference type="EMBL" id="JAETYU010000001">
    <property type="protein sequence ID" value="MBL6201806.1"/>
    <property type="molecule type" value="Genomic_DNA"/>
</dbReference>
<dbReference type="Proteomes" id="UP000249482">
    <property type="component" value="Unassembled WGS sequence"/>
</dbReference>
<evidence type="ECO:0000313" key="72">
    <source>
        <dbReference type="EMBL" id="PKD87695.1"/>
    </source>
</evidence>
<evidence type="ECO:0000313" key="143">
    <source>
        <dbReference type="Proteomes" id="UP000538406"/>
    </source>
</evidence>
<reference evidence="86 101" key="12">
    <citation type="submission" date="2018-12" db="EMBL/GenBank/DDBJ databases">
        <title>Food and Water Safety Consortium.</title>
        <authorList>
            <person name="Tyson S."/>
            <person name="Peterson C.-L."/>
            <person name="Olson A."/>
            <person name="Tyler S."/>
            <person name="Cabral J."/>
            <person name="Lynch T."/>
            <person name="Knox N."/>
            <person name="Van Domselaar G."/>
            <person name="Graham M."/>
        </authorList>
    </citation>
    <scope>NUCLEOTIDE SEQUENCE [LARGE SCALE GENOMIC DNA]</scope>
    <source>
        <strain evidence="86 101">FWSEC0384</strain>
    </source>
</reference>
<reference evidence="125" key="30">
    <citation type="submission" date="2020-06" db="EMBL/GenBank/DDBJ databases">
        <title>Identification and Characterisation of Fosfomycin Resistance in Escherichia coli Urinary Tract Infection Isolates from Australia.</title>
        <authorList>
            <person name="Mowlaboccus S."/>
            <person name="Daley D."/>
            <person name="Pang S."/>
            <person name="Gottlieb T."/>
            <person name="Nimmo G.R."/>
            <person name="George N."/>
            <person name="Korman T.M."/>
            <person name="Strietberg R."/>
            <person name="Robson J."/>
            <person name="Peachey G."/>
            <person name="Collignon P."/>
            <person name="Bradbury S."/>
            <person name="Colombi E."/>
            <person name="Ramsay J.P."/>
            <person name="Rogers B.A."/>
            <person name="Coombs G.W."/>
        </authorList>
    </citation>
    <scope>NUCLEOTIDE SEQUENCE [LARGE SCALE GENOMIC DNA]</scope>
    <source>
        <strain evidence="125">EC2</strain>
    </source>
</reference>
<evidence type="ECO:0000313" key="99">
    <source>
        <dbReference type="Proteomes" id="UP000281340"/>
    </source>
</evidence>
<evidence type="ECO:0000313" key="145">
    <source>
        <dbReference type="Proteomes" id="UP000543252"/>
    </source>
</evidence>
<dbReference type="EMBL" id="RDDM01001044">
    <property type="protein sequence ID" value="RLY45763.1"/>
    <property type="molecule type" value="Genomic_DNA"/>
</dbReference>
<reference evidence="45" key="41">
    <citation type="submission" date="2023-05" db="EMBL/GenBank/DDBJ databases">
        <title>Efficient inhibition of multidrug-resistant Escherichia coli by a new antibiotic combination.</title>
        <authorList>
            <person name="Lin T."/>
        </authorList>
    </citation>
    <scope>NUCLEOTIDE SEQUENCE</scope>
    <source>
        <strain evidence="45">YmmD45</strain>
    </source>
</reference>
<dbReference type="EMBL" id="CP055981">
    <property type="protein sequence ID" value="QMS41422.1"/>
    <property type="molecule type" value="Genomic_DNA"/>
</dbReference>
<evidence type="ECO:0000313" key="78">
    <source>
        <dbReference type="EMBL" id="QOY33506.1"/>
    </source>
</evidence>
<dbReference type="EMBL" id="JABUPJ010000008">
    <property type="protein sequence ID" value="NYQ38745.1"/>
    <property type="molecule type" value="Genomic_DNA"/>
</dbReference>
<evidence type="ECO:0000313" key="30">
    <source>
        <dbReference type="EMBL" id="HAI8957283.1"/>
    </source>
</evidence>
<dbReference type="Proteomes" id="UP000480485">
    <property type="component" value="Unassembled WGS sequence"/>
</dbReference>
<dbReference type="Proteomes" id="UP000843571">
    <property type="component" value="Unassembled WGS sequence"/>
</dbReference>
<dbReference type="EMBL" id="JANWOR010000667">
    <property type="protein sequence ID" value="MDA4180533.1"/>
    <property type="molecule type" value="Genomic_DNA"/>
</dbReference>
<reference evidence="90 115" key="8">
    <citation type="submission" date="2018-09" db="EMBL/GenBank/DDBJ databases">
        <title>Persistent metagenomic signatures of early life antibiotic treatment in the infant gut microbiota and resistome.</title>
        <authorList>
            <person name="Gasparrini A.J."/>
        </authorList>
    </citation>
    <scope>NUCLEOTIDE SEQUENCE [LARGE SCALE GENOMIC DNA]</scope>
    <source>
        <strain evidence="90 115">T0181B.E-10</strain>
    </source>
</reference>
<evidence type="ECO:0000313" key="61">
    <source>
        <dbReference type="EMBL" id="MWR89698.1"/>
    </source>
</evidence>
<dbReference type="EMBL" id="CP057906">
    <property type="protein sequence ID" value="QMO43750.1"/>
    <property type="molecule type" value="Genomic_DNA"/>
</dbReference>
<evidence type="ECO:0000313" key="82">
    <source>
        <dbReference type="EMBL" id="RLY44498.1"/>
    </source>
</evidence>
<reference evidence="91" key="40">
    <citation type="journal article" date="2023" name="Front. Microbiol.">
        <title>Virotyping and genetic antimicrobial susceptibility testing of porcine ETEC/STEC strains and associated plasmid types.</title>
        <authorList>
            <person name="Vereecke N."/>
            <person name="Van Hoorde S."/>
            <person name="Sperling D."/>
            <person name="Theuns S."/>
            <person name="Devriendt B."/>
            <person name="Cox E."/>
        </authorList>
    </citation>
    <scope>NUCLEOTIDE SEQUENCE</scope>
    <source>
        <strain evidence="91">ETEC4085</strain>
    </source>
</reference>
<dbReference type="Proteomes" id="UP000469708">
    <property type="component" value="Unassembled WGS sequence"/>
</dbReference>
<dbReference type="EMBL" id="JACCJF010000016">
    <property type="protein sequence ID" value="MBZ4694497.1"/>
    <property type="molecule type" value="Genomic_DNA"/>
</dbReference>
<evidence type="ECO:0000313" key="142">
    <source>
        <dbReference type="Proteomes" id="UP000537181"/>
    </source>
</evidence>
<dbReference type="EMBL" id="WUIG01001693">
    <property type="protein sequence ID" value="MXJ13204.1"/>
    <property type="molecule type" value="Genomic_DNA"/>
</dbReference>
<gene>
    <name evidence="19" type="ORF">A2J79_000119</name>
    <name evidence="23" type="ORF">A5U30_002425</name>
    <name evidence="18" type="ORF">BG944_003518</name>
    <name evidence="12" type="ORF">BGM66_002162</name>
    <name evidence="11" type="ORF">BTB68_000847</name>
    <name evidence="7" type="ORF">C0P57_001297</name>
    <name evidence="3" type="ORF">C3F40_21165</name>
    <name evidence="21" type="ORF">C719_001666</name>
    <name evidence="86" type="ORF">C9160_03070</name>
    <name evidence="22" type="ORF">CF22_002218</name>
    <name evidence="42" type="ORF">CQ842_15820</name>
    <name evidence="9" type="ORF">CTR35_001000</name>
    <name evidence="72" type="ORF">CWS33_20120</name>
    <name evidence="4" type="ORF">D3G36_15545</name>
    <name evidence="90" type="ORF">D4N09_03635</name>
    <name evidence="48" type="ORF">D9E49_21695</name>
    <name evidence="24" type="ORF">DL968_17715</name>
    <name evidence="73" type="ORF">DNQ45_12550</name>
    <name evidence="80" type="ORF">DTL43_13465</name>
    <name evidence="84" type="ORF">DU321_14495</name>
    <name evidence="50" type="ORF">E4K51_04800</name>
    <name evidence="8" type="ORF">E5H86_19385</name>
    <name evidence="10" type="ORF">E6D34_13930</name>
    <name evidence="83" type="ORF">EAI46_32200</name>
    <name evidence="82" type="ORF">EAI46_32630</name>
    <name evidence="81" type="ORF">EAI46_37940</name>
    <name evidence="49" type="ORF">EIZ93_03435</name>
    <name evidence="20" type="ORF">EN85_002681</name>
    <name evidence="85" type="ORF">EPS97_15470</name>
    <name evidence="37" type="ORF">F7F11_17355</name>
    <name evidence="13" type="ORF">F9461_06720</name>
    <name evidence="5" type="ORF">FIJ20_13065</name>
    <name evidence="78" type="ORF">FOI11_020500</name>
    <name evidence="39" type="ORF">FOI11_02680</name>
    <name evidence="6" type="ORF">FPS11_06070</name>
    <name evidence="87" type="ORF">FV293_12480</name>
    <name evidence="89" type="ORF">FWK02_30240</name>
    <name evidence="88" type="ORF">FWK02_33290</name>
    <name evidence="68" type="ORF">G3V95_20195</name>
    <name evidence="69" type="ORF">G3W53_04460</name>
    <name evidence="71" type="ORF">G4A38_08975</name>
    <name evidence="70" type="ORF">G4A47_08365</name>
    <name evidence="15" type="ORF">GAI89_02750</name>
    <name evidence="16" type="ORF">GAJ12_09680</name>
    <name evidence="26" type="ORF">GGB84_000116</name>
    <name evidence="51" type="ORF">GKF66_18595</name>
    <name evidence="17" type="ORF">GNW61_07515</name>
    <name evidence="52" type="ORF">GNZ05_17875</name>
    <name evidence="14" type="ORF">GOP25_02675</name>
    <name evidence="38" type="ORF">GP711_29135</name>
    <name evidence="64" type="ORF">GP944_23025</name>
    <name evidence="63" type="ORF">GP954_08090</name>
    <name evidence="62" type="ORF">GP965_32900</name>
    <name evidence="58" type="ORF">GP975_18585</name>
    <name evidence="59" type="ORF">GP975_18605</name>
    <name evidence="60" type="ORF">GP979_05005</name>
    <name evidence="61" type="ORF">GP979_15570</name>
    <name evidence="56" type="ORF">GQA06_07115</name>
    <name evidence="57" type="ORF">GQA06_19735</name>
    <name evidence="55" type="ORF">GQM04_04710</name>
    <name evidence="54" type="ORF">GQM13_08730</name>
    <name evidence="53" type="ORF">GQM21_09615</name>
    <name evidence="65" type="ORF">GRW05_30320</name>
    <name evidence="66" type="ORF">GRW24_32960</name>
    <name evidence="67" type="ORF">GUC01_10790</name>
    <name evidence="27" type="ORF">HHH44_002428</name>
    <name evidence="29" type="ORF">HI055_000218</name>
    <name evidence="28" type="ORF">HIE29_003353</name>
    <name evidence="30" type="ORF">HKA49_001398</name>
    <name evidence="32" type="ORF">HLZ39_03620</name>
    <name evidence="31" type="ORF">HLZ50_04775</name>
    <name evidence="33" type="ORF">HMV95_05865</name>
    <name evidence="77" type="ORF">HVV39_07815</name>
    <name evidence="76" type="ORF">HVW43_20130</name>
    <name evidence="75" type="ORF">HVY77_03960</name>
    <name evidence="74" type="ORF">HX136_02955</name>
    <name evidence="40" type="ORF">IH772_11645</name>
    <name evidence="36" type="ORF">J0541_001171</name>
    <name evidence="35" type="ORF">J5U05_000210</name>
    <name evidence="34" type="ORF">J8F57_001645</name>
    <name evidence="41" type="ORF">JNA68_01090</name>
    <name evidence="79" type="ORF">JNP96_24045</name>
    <name evidence="46" type="ORF">NQD80_15290</name>
    <name evidence="44" type="ORF">NY836_24825</name>
    <name evidence="43" type="ORF">OFN31_03000</name>
    <name evidence="25" type="ORF">P6223_001301</name>
    <name evidence="91" type="ORF">QDW62_03445</name>
    <name evidence="45" type="ORF">QO046_12225</name>
    <name evidence="47" type="ORF">R8G00_11730</name>
</gene>
<evidence type="ECO:0000313" key="69">
    <source>
        <dbReference type="EMBL" id="NEN69449.1"/>
    </source>
</evidence>
<evidence type="ECO:0000313" key="9">
    <source>
        <dbReference type="EMBL" id="EFC3523903.1"/>
    </source>
</evidence>
<evidence type="ECO:0000313" key="6">
    <source>
        <dbReference type="EMBL" id="EFB3614504.1"/>
    </source>
</evidence>
<evidence type="ECO:0000313" key="123">
    <source>
        <dbReference type="Proteomes" id="UP000487258"/>
    </source>
</evidence>
<reference evidence="126 127" key="31">
    <citation type="submission" date="2020-06" db="EMBL/GenBank/DDBJ databases">
        <title>REHAB project genomes.</title>
        <authorList>
            <person name="Shaw L.P."/>
        </authorList>
    </citation>
    <scope>NUCLEOTIDE SEQUENCE [LARGE SCALE GENOMIC DNA]</scope>
    <source>
        <strain evidence="77 127">RHB01-C20</strain>
        <strain evidence="76 128">RHB10-C12</strain>
        <strain evidence="75 126">RHB30-C10</strain>
    </source>
</reference>
<dbReference type="AlphaFoldDB" id="A0A024L9T4"/>
<evidence type="ECO:0000313" key="14">
    <source>
        <dbReference type="EMBL" id="EFH5891163.1"/>
    </source>
</evidence>
<dbReference type="EMBL" id="JAOVKC010000002">
    <property type="protein sequence ID" value="MCV5620746.1"/>
    <property type="molecule type" value="Genomic_DNA"/>
</dbReference>
<evidence type="ECO:0000313" key="116">
    <source>
        <dbReference type="Proteomes" id="UP000460875"/>
    </source>
</evidence>
<evidence type="ECO:0000313" key="111">
    <source>
        <dbReference type="Proteomes" id="UP000438958"/>
    </source>
</evidence>
<evidence type="ECO:0000313" key="106">
    <source>
        <dbReference type="Proteomes" id="UP000430081"/>
    </source>
</evidence>
<evidence type="ECO:0000313" key="39">
    <source>
        <dbReference type="EMBL" id="MBA6238940.1"/>
    </source>
</evidence>
<evidence type="ECO:0000313" key="81">
    <source>
        <dbReference type="EMBL" id="RLY27464.1"/>
    </source>
</evidence>
<dbReference type="Proteomes" id="UP000521994">
    <property type="component" value="Unassembled WGS sequence"/>
</dbReference>
<dbReference type="Proteomes" id="UP000437875">
    <property type="component" value="Unassembled WGS sequence"/>
</dbReference>
<dbReference type="Proteomes" id="UP000581425">
    <property type="component" value="Chromosome"/>
</dbReference>
<dbReference type="Proteomes" id="UP000436482">
    <property type="component" value="Unassembled WGS sequence"/>
</dbReference>
<evidence type="ECO:0000313" key="25">
    <source>
        <dbReference type="EMBL" id="EMM0024782.1"/>
    </source>
</evidence>
<evidence type="ECO:0000313" key="21">
    <source>
        <dbReference type="EMBL" id="EFM0252497.1"/>
    </source>
</evidence>
<evidence type="ECO:0000313" key="118">
    <source>
        <dbReference type="Proteomes" id="UP000462410"/>
    </source>
</evidence>
<reference evidence="38 110" key="19">
    <citation type="submission" date="2019-10" db="EMBL/GenBank/DDBJ databases">
        <title>Antimicrobial-resistant enteric bacteria are widely distributed amongst people, animals and the environment in northern Tanzania.</title>
        <authorList>
            <person name="Subbiah M."/>
            <person name="Call D.R."/>
        </authorList>
    </citation>
    <scope>NUCLEOTIDE SEQUENCE [LARGE SCALE GENOMIC DNA]</scope>
    <source>
        <strain evidence="38 110">TzEc067</strain>
    </source>
</reference>
<dbReference type="Proteomes" id="UP000640866">
    <property type="component" value="Unassembled WGS sequence"/>
</dbReference>
<dbReference type="Proteomes" id="UP000490727">
    <property type="component" value="Unassembled WGS sequence"/>
</dbReference>
<dbReference type="EMBL" id="WTQQ01000232">
    <property type="protein sequence ID" value="MWR89698.1"/>
    <property type="molecule type" value="Genomic_DNA"/>
</dbReference>
<evidence type="ECO:0000313" key="44">
    <source>
        <dbReference type="EMBL" id="MDA4180533.1"/>
    </source>
</evidence>
<reference evidence="78 148" key="35">
    <citation type="submission" date="2020-10" db="EMBL/GenBank/DDBJ databases">
        <title>Analysis of Genomes of Bacterial Isolates from Lameness Outbreaks in Broilers.</title>
        <authorList>
            <person name="Rhoads D."/>
            <person name="Ekesi N.S."/>
        </authorList>
    </citation>
    <scope>NUCLEOTIDE SEQUENCE [LARGE SCALE GENOMIC DNA]</scope>
    <source>
        <strain evidence="78 148">1409</strain>
    </source>
</reference>
<dbReference type="EMBL" id="QOGZ01000013">
    <property type="protein sequence ID" value="RDA38384.1"/>
    <property type="molecule type" value="Genomic_DNA"/>
</dbReference>
<dbReference type="EMBL" id="WTRX01000069">
    <property type="protein sequence ID" value="MWU33558.1"/>
    <property type="molecule type" value="Genomic_DNA"/>
</dbReference>
<dbReference type="Proteomes" id="UP000475070">
    <property type="component" value="Unassembled WGS sequence"/>
</dbReference>
<dbReference type="EMBL" id="ROAL01000025">
    <property type="protein sequence ID" value="MIB62969.1"/>
    <property type="molecule type" value="Genomic_DNA"/>
</dbReference>
<evidence type="ECO:0000313" key="68">
    <source>
        <dbReference type="EMBL" id="NEM87776.1"/>
    </source>
</evidence>
<evidence type="ECO:0000313" key="28">
    <source>
        <dbReference type="EMBL" id="HAH7769890.1"/>
    </source>
</evidence>
<evidence type="ECO:0000313" key="36">
    <source>
        <dbReference type="EMBL" id="HBB1572297.1"/>
    </source>
</evidence>
<dbReference type="EMBL" id="DABDSA010000001">
    <property type="protein sequence ID" value="HAI2139926.1"/>
    <property type="molecule type" value="Genomic_DNA"/>
</dbReference>
<evidence type="ECO:0000313" key="95">
    <source>
        <dbReference type="Proteomes" id="UP000249482"/>
    </source>
</evidence>
<evidence type="ECO:0000313" key="98">
    <source>
        <dbReference type="Proteomes" id="UP000272662"/>
    </source>
</evidence>
<dbReference type="Proteomes" id="UP000462271">
    <property type="component" value="Unassembled WGS sequence"/>
</dbReference>
<evidence type="ECO:0000313" key="38">
    <source>
        <dbReference type="EMBL" id="KAE9717959.1"/>
    </source>
</evidence>
<dbReference type="Proteomes" id="UP000537181">
    <property type="component" value="Unassembled WGS sequence"/>
</dbReference>
<proteinExistence type="inferred from homology"/>
<dbReference type="Proteomes" id="UP001179946">
    <property type="component" value="Chromosome"/>
</dbReference>
<dbReference type="Proteomes" id="UP001247581">
    <property type="component" value="Unassembled WGS sequence"/>
</dbReference>
<evidence type="ECO:0000313" key="20">
    <source>
        <dbReference type="EMBL" id="EFL9837689.1"/>
    </source>
</evidence>
<dbReference type="Proteomes" id="UP000430387">
    <property type="component" value="Unassembled WGS sequence"/>
</dbReference>
<evidence type="ECO:0000313" key="86">
    <source>
        <dbReference type="EMBL" id="TJH25411.1"/>
    </source>
</evidence>
<evidence type="ECO:0000313" key="138">
    <source>
        <dbReference type="Proteomes" id="UP000531813"/>
    </source>
</evidence>
<evidence type="ECO:0000313" key="65">
    <source>
        <dbReference type="EMBL" id="MXI78463.1"/>
    </source>
</evidence>
<evidence type="ECO:0000313" key="128">
    <source>
        <dbReference type="Proteomes" id="UP000514754"/>
    </source>
</evidence>
<evidence type="ECO:0000313" key="90">
    <source>
        <dbReference type="EMBL" id="TXU37829.1"/>
    </source>
</evidence>
<dbReference type="RefSeq" id="WP_001387081.1">
    <property type="nucleotide sequence ID" value="NZ_AP019189.1"/>
</dbReference>
<dbReference type="Proteomes" id="UP001208624">
    <property type="component" value="Unassembled WGS sequence"/>
</dbReference>
<dbReference type="Proteomes" id="UP000512322">
    <property type="component" value="Chromosome"/>
</dbReference>
<dbReference type="EMBL" id="AASWIS010000002">
    <property type="protein sequence ID" value="EFH5891163.1"/>
    <property type="molecule type" value="Genomic_DNA"/>
</dbReference>
<evidence type="ECO:0000313" key="34">
    <source>
        <dbReference type="EMBL" id="HAZ7491455.1"/>
    </source>
</evidence>
<reference evidence="48 97" key="10">
    <citation type="submission" date="2018-10" db="EMBL/GenBank/DDBJ databases">
        <authorList>
            <consortium name="NARMS: The National Antimicrobial Resistance Monitoring System"/>
        </authorList>
    </citation>
    <scope>NUCLEOTIDE SEQUENCE [LARGE SCALE GENOMIC DNA]</scope>
    <source>
        <strain evidence="48 97">CVM N17EC0276</strain>
        <strain evidence="10 140">CVM N18EC122</strain>
        <strain evidence="13 141">CVM N19EC0189</strain>
        <strain evidence="15 137">CVM N19EC0510</strain>
        <strain evidence="16 142">CVM N19EC0596</strain>
        <strain evidence="9 143">FSIS11705178</strain>
        <strain evidence="7 144">FSIS11706358</strain>
        <strain evidence="8 139">FSIS11919500</strain>
        <strain evidence="5 130">FSIS11921886</strain>
    </source>
</reference>
<dbReference type="EMBL" id="VRXD01000015">
    <property type="protein sequence ID" value="TXQ34404.1"/>
    <property type="molecule type" value="Genomic_DNA"/>
</dbReference>
<evidence type="ECO:0000313" key="139">
    <source>
        <dbReference type="Proteomes" id="UP000531916"/>
    </source>
</evidence>
<organism evidence="31">
    <name type="scientific">Escherichia coli</name>
    <dbReference type="NCBI Taxonomy" id="562"/>
    <lineage>
        <taxon>Bacteria</taxon>
        <taxon>Pseudomonadati</taxon>
        <taxon>Pseudomonadota</taxon>
        <taxon>Gammaproteobacteria</taxon>
        <taxon>Enterobacterales</taxon>
        <taxon>Enterobacteriaceae</taxon>
        <taxon>Escherichia</taxon>
    </lineage>
</organism>
<evidence type="ECO:0000313" key="130">
    <source>
        <dbReference type="Proteomes" id="UP000519859"/>
    </source>
</evidence>
<evidence type="ECO:0000313" key="66">
    <source>
        <dbReference type="EMBL" id="MXJ13204.1"/>
    </source>
</evidence>
<evidence type="ECO:0000313" key="15">
    <source>
        <dbReference type="EMBL" id="EFH6093578.1"/>
    </source>
</evidence>
<evidence type="ECO:0000313" key="84">
    <source>
        <dbReference type="EMBL" id="RRL46460.1"/>
    </source>
</evidence>
<dbReference type="Proteomes" id="UP000517067">
    <property type="component" value="Unassembled WGS sequence"/>
</dbReference>
<dbReference type="EMBL" id="WXKQ01000006">
    <property type="protein sequence ID" value="NAG19503.1"/>
    <property type="molecule type" value="Genomic_DNA"/>
</dbReference>
<evidence type="ECO:0000313" key="18">
    <source>
        <dbReference type="EMBL" id="EFI0214313.1"/>
    </source>
</evidence>
<dbReference type="EMBL" id="WTRC01001447">
    <property type="protein sequence ID" value="MWT25640.1"/>
    <property type="molecule type" value="Genomic_DNA"/>
</dbReference>
<reference evidence="80 96" key="6">
    <citation type="submission" date="2018-07" db="EMBL/GenBank/DDBJ databases">
        <title>Whole Genome Sequence Analysis of Avian Pathogenic E. coli - An Australian Perspective.</title>
        <authorList>
            <person name="Cummins M.L."/>
            <person name="Reid C.J."/>
            <person name="Roy Chowdhury P."/>
            <person name="Bushell R."/>
            <person name="Esbert N."/>
            <person name="Tivendale K.A."/>
            <person name="Noormohammadi A.H."/>
            <person name="Islam S."/>
            <person name="Marenda M.S."/>
            <person name="Browning G.F."/>
            <person name="Markham P.F."/>
            <person name="Djordjevic S.P."/>
        </authorList>
    </citation>
    <scope>NUCLEOTIDE SEQUENCE [LARGE SCALE GENOMIC DNA]</scope>
    <source>
        <strain evidence="80 96">AVC211</strain>
    </source>
</reference>
<reference evidence="84 98" key="11">
    <citation type="submission" date="2018-11" db="EMBL/GenBank/DDBJ databases">
        <title>E. coli isolates of the female bladder.</title>
        <authorList>
            <person name="Garretto A."/>
            <person name="Miller-Ensminger T."/>
            <person name="Wolfe A.J."/>
            <person name="Putonti C."/>
        </authorList>
    </citation>
    <scope>NUCLEOTIDE SEQUENCE [LARGE SCALE GENOMIC DNA]</scope>
    <source>
        <strain evidence="84 98">UMB1727</strain>
    </source>
</reference>
<dbReference type="EMBL" id="WKUE01000033">
    <property type="protein sequence ID" value="MSI70782.1"/>
    <property type="molecule type" value="Genomic_DNA"/>
</dbReference>
<evidence type="ECO:0000313" key="47">
    <source>
        <dbReference type="EMBL" id="MDW9350269.1"/>
    </source>
</evidence>
<evidence type="ECO:0000313" key="75">
    <source>
        <dbReference type="EMBL" id="QMF70053.1"/>
    </source>
</evidence>
<evidence type="ECO:0000313" key="96">
    <source>
        <dbReference type="Proteomes" id="UP000253687"/>
    </source>
</evidence>
<dbReference type="Proteomes" id="UP000540485">
    <property type="component" value="Unassembled WGS sequence"/>
</dbReference>
<evidence type="ECO:0000313" key="101">
    <source>
        <dbReference type="Proteomes" id="UP000306700"/>
    </source>
</evidence>
<evidence type="ECO:0000313" key="13">
    <source>
        <dbReference type="EMBL" id="EFH3672917.1"/>
    </source>
</evidence>
<dbReference type="EMBL" id="SQQU01000005">
    <property type="protein sequence ID" value="MQS29496.1"/>
    <property type="molecule type" value="Genomic_DNA"/>
</dbReference>
<reference evidence="43" key="42">
    <citation type="submission" date="2023-06" db="EMBL/GenBank/DDBJ databases">
        <title>Deciphering the underlying mechanisms mediating the transmission of blaNDM gene from human to animals in China.</title>
        <authorList>
            <person name="Chen K."/>
            <person name="Chen S."/>
        </authorList>
    </citation>
    <scope>NUCLEOTIDE SEQUENCE</scope>
    <source>
        <strain evidence="43">1199</strain>
    </source>
</reference>
<evidence type="ECO:0000313" key="58">
    <source>
        <dbReference type="EMBL" id="MWR40023.1"/>
    </source>
</evidence>
<evidence type="ECO:0000313" key="11">
    <source>
        <dbReference type="EMBL" id="EFF8952952.1"/>
    </source>
</evidence>
<dbReference type="EMBL" id="AASFZR010000014">
    <property type="protein sequence ID" value="EFB4532082.1"/>
    <property type="molecule type" value="Genomic_DNA"/>
</dbReference>
<evidence type="ECO:0000313" key="112">
    <source>
        <dbReference type="Proteomes" id="UP000441160"/>
    </source>
</evidence>
<dbReference type="EMBL" id="QKWZ01000320">
    <property type="protein sequence ID" value="PZT66096.1"/>
    <property type="molecule type" value="Genomic_DNA"/>
</dbReference>
<reference evidence="119 120" key="27">
    <citation type="submission" date="2020-02" db="EMBL/GenBank/DDBJ databases">
        <authorList>
            <person name="Subbiah M."/>
            <person name="Call D."/>
        </authorList>
    </citation>
    <scope>NUCLEOTIDE SEQUENCE [LARGE SCALE GENOMIC DNA]</scope>
    <source>
        <strain evidence="69 120">8375wB1</strain>
        <strain evidence="68 119">8375wC2</strain>
    </source>
</reference>
<dbReference type="Proteomes" id="UP000521991">
    <property type="component" value="Unassembled WGS sequence"/>
</dbReference>
<evidence type="ECO:0000313" key="87">
    <source>
        <dbReference type="EMBL" id="TXQ34404.1"/>
    </source>
</evidence>
<dbReference type="EMBL" id="DADRWU010000001">
    <property type="protein sequence ID" value="HBA4245176.1"/>
    <property type="molecule type" value="Genomic_DNA"/>
</dbReference>
<dbReference type="EMBL" id="AASFMQ010000005">
    <property type="protein sequence ID" value="EFB3614504.1"/>
    <property type="molecule type" value="Genomic_DNA"/>
</dbReference>
<dbReference type="EMBL" id="VSBS01002085">
    <property type="protein sequence ID" value="TXS97422.1"/>
    <property type="molecule type" value="Genomic_DNA"/>
</dbReference>
<dbReference type="EMBL" id="VZEL01000018">
    <property type="protein sequence ID" value="KAB0123293.1"/>
    <property type="molecule type" value="Genomic_DNA"/>
</dbReference>
<dbReference type="Proteomes" id="UP000272662">
    <property type="component" value="Unassembled WGS sequence"/>
</dbReference>
<dbReference type="Proteomes" id="UP000871786">
    <property type="component" value="Unassembled WGS sequence"/>
</dbReference>
<evidence type="ECO:0000313" key="105">
    <source>
        <dbReference type="Proteomes" id="UP000359125"/>
    </source>
</evidence>
<dbReference type="EMBL" id="AASRHK010000005">
    <property type="protein sequence ID" value="EFF8952952.1"/>
    <property type="molecule type" value="Genomic_DNA"/>
</dbReference>
<evidence type="ECO:0000313" key="76">
    <source>
        <dbReference type="EMBL" id="QMO43750.1"/>
    </source>
</evidence>
<dbReference type="EMBL" id="DAAYTU010000001">
    <property type="protein sequence ID" value="HAG5768553.1"/>
    <property type="molecule type" value="Genomic_DNA"/>
</dbReference>
<dbReference type="InterPro" id="IPR025881">
    <property type="entry name" value="Toxin_Ibs"/>
</dbReference>
<reference evidence="81 99" key="9">
    <citation type="submission" date="2018-10" db="EMBL/GenBank/DDBJ databases">
        <title>Comparison of Escherichia coli isolates recovered from retail chicken and from chicken fecal samples by antimicrobial susceptibility test and whole genome sequencing.</title>
        <authorList>
            <person name="Tang B."/>
            <person name="Ma Y."/>
            <person name="He X."/>
            <person name="Cao L."/>
            <person name="Xia X."/>
            <person name="Yang H."/>
        </authorList>
    </citation>
    <scope>NUCLEOTIDE SEQUENCE [LARGE SCALE GENOMIC DNA]</scope>
    <source>
        <strain evidence="81 99">CMJH98b</strain>
    </source>
</reference>
<dbReference type="Proteomes" id="UP000534496">
    <property type="component" value="Unassembled WGS sequence"/>
</dbReference>
<evidence type="ECO:0000313" key="35">
    <source>
        <dbReference type="EMBL" id="HBA4245176.1"/>
    </source>
</evidence>
<dbReference type="EMBL" id="CP026399">
    <property type="protein sequence ID" value="AUY05423.1"/>
    <property type="molecule type" value="Genomic_DNA"/>
</dbReference>
<dbReference type="Proteomes" id="UP000239554">
    <property type="component" value="Chromosome"/>
</dbReference>
<evidence type="ECO:0000313" key="151">
    <source>
        <dbReference type="Proteomes" id="UP000842519"/>
    </source>
</evidence>
<dbReference type="EMBL" id="JAWPMK010000001">
    <property type="protein sequence ID" value="MDW9350269.1"/>
    <property type="molecule type" value="Genomic_DNA"/>
</dbReference>
<evidence type="ECO:0000313" key="89">
    <source>
        <dbReference type="EMBL" id="TXS98002.1"/>
    </source>
</evidence>
<evidence type="ECO:0000313" key="107">
    <source>
        <dbReference type="Proteomes" id="UP000430387"/>
    </source>
</evidence>
<dbReference type="Proteomes" id="UP000840371">
    <property type="component" value="Unassembled WGS sequence"/>
</dbReference>
<dbReference type="EMBL" id="DABCJL010000007">
    <property type="protein sequence ID" value="HAH7769890.1"/>
    <property type="molecule type" value="Genomic_DNA"/>
</dbReference>
<comment type="similarity">
    <text evidence="1">Belongs to the Ibs toxic protein family.</text>
</comment>
<evidence type="ECO:0000313" key="26">
    <source>
        <dbReference type="EMBL" id="HAG5768553.1"/>
    </source>
</evidence>
<reference evidence="70 129" key="26">
    <citation type="journal article" date="2020" name="J. Appl. Microbiol.">
        <title>Genetic characterization of Shigatoxigenic and enteropathogenic Escherichia coli O80:H2 from diarrheic and septicemic calves and relatedness to human Shigatoxigenic E. coli O80:H2.</title>
        <authorList>
            <person name="Habets A."/>
            <person name="Crombe F."/>
            <person name="Nakamura K."/>
            <person name="Guerin V."/>
            <person name="De Rauw K."/>
            <person name="Pierard D."/>
            <person name="Saulmont M."/>
            <person name="Hayashi T."/>
            <person name="Mainil J.G."/>
            <person name="Thiry D."/>
        </authorList>
    </citation>
    <scope>NUCLEOTIDE SEQUENCE [LARGE SCALE GENOMIC DNA]</scope>
    <source>
        <strain evidence="71">EH3306</strain>
        <strain evidence="70 129">EH3307</strain>
    </source>
</reference>
<dbReference type="Proteomes" id="UP001211064">
    <property type="component" value="Unassembled WGS sequence"/>
</dbReference>
<reference evidence="3 94" key="3">
    <citation type="journal article" date="2018" name="MBio">
        <title>Genomic Analysis of Hospital Plumbing Reveals Diverse Reservoir of Bacterial Plasmids Conferring Carbapenem Resistance.</title>
        <authorList>
            <consortium name="NISC Comparative Sequencing Program"/>
            <person name="Weingarten R.A."/>
            <person name="Johnson R.C."/>
            <person name="Conlan S."/>
            <person name="Ramsburg A.M."/>
            <person name="Dekker J.P."/>
            <person name="Lau A.F."/>
            <person name="Khil P."/>
            <person name="Odom R.T."/>
            <person name="Deming C."/>
            <person name="Park M."/>
            <person name="Thomas P.J."/>
            <person name="Henderson D.K."/>
            <person name="Palmore T.N."/>
            <person name="Segre J.A."/>
            <person name="Frank K.M."/>
        </authorList>
    </citation>
    <scope>NUCLEOTIDE SEQUENCE [LARGE SCALE GENOMIC DNA]</scope>
    <source>
        <strain evidence="3 94">ECONIH4</strain>
    </source>
</reference>
<dbReference type="Proteomes" id="UP000438958">
    <property type="component" value="Unassembled WGS sequence"/>
</dbReference>
<evidence type="ECO:0000313" key="56">
    <source>
        <dbReference type="EMBL" id="MWR13569.1"/>
    </source>
</evidence>
<accession>A0A024L9T4</accession>
<dbReference type="Proteomes" id="UP000542214">
    <property type="component" value="Unassembled WGS sequence"/>
</dbReference>
<evidence type="ECO:0000313" key="24">
    <source>
        <dbReference type="EMBL" id="EGE1989426.1"/>
    </source>
</evidence>
<dbReference type="EMBL" id="CP063369">
    <property type="protein sequence ID" value="QOY33506.1"/>
    <property type="molecule type" value="Genomic_DNA"/>
</dbReference>
<reference evidence="72 93" key="1">
    <citation type="submission" date="2017-12" db="EMBL/GenBank/DDBJ databases">
        <title>Rapid rising of carbapenem-resistant Enterobacteriaceae(CRE) and emergence of colistin resistance genemcr-1 in CRE in the hospital of Henan, China.</title>
        <authorList>
            <person name="Sun Q."/>
            <person name="Zhang R."/>
            <person name="Li Y."/>
            <person name="Shen Y."/>
            <person name="Zhang Y."/>
            <person name="Yang J."/>
            <person name="Shu L."/>
            <person name="Zhou H."/>
            <person name="Wang Y."/>
            <person name="Wang B."/>
            <person name="Shen Z."/>
        </authorList>
    </citation>
    <scope>NUCLEOTIDE SEQUENCE [LARGE SCALE GENOMIC DNA]</scope>
    <source>
        <strain evidence="72 93">3512</strain>
    </source>
</reference>
<dbReference type="Proteomes" id="UP000462410">
    <property type="component" value="Unassembled WGS sequence"/>
</dbReference>
<dbReference type="Proteomes" id="UP000524010">
    <property type="component" value="Unassembled WGS sequence"/>
</dbReference>
<dbReference type="EMBL" id="JASMQD010000001">
    <property type="protein sequence ID" value="MDK2695145.1"/>
    <property type="molecule type" value="Genomic_DNA"/>
</dbReference>
<evidence type="ECO:0000313" key="5">
    <source>
        <dbReference type="EMBL" id="EFB2193154.1"/>
    </source>
</evidence>
<evidence type="ECO:0000313" key="97">
    <source>
        <dbReference type="Proteomes" id="UP000271175"/>
    </source>
</evidence>
<dbReference type="Proteomes" id="UP000531463">
    <property type="component" value="Unassembled WGS sequence"/>
</dbReference>
<evidence type="ECO:0000313" key="32">
    <source>
        <dbReference type="EMBL" id="HAJ5803579.1"/>
    </source>
</evidence>
<dbReference type="EMBL" id="AASXRC010000019">
    <property type="protein sequence ID" value="EFI0214313.1"/>
    <property type="molecule type" value="Genomic_DNA"/>
</dbReference>
<dbReference type="Proteomes" id="UP001271591">
    <property type="component" value="Unassembled WGS sequence"/>
</dbReference>
<evidence type="ECO:0000313" key="51">
    <source>
        <dbReference type="EMBL" id="MSI70782.1"/>
    </source>
</evidence>
<dbReference type="Proteomes" id="UP000555763">
    <property type="component" value="Unassembled WGS sequence"/>
</dbReference>
<dbReference type="Proteomes" id="UP000447081">
    <property type="component" value="Unassembled WGS sequence"/>
</dbReference>
<dbReference type="Pfam" id="PF13956">
    <property type="entry name" value="Ibs_toxin"/>
    <property type="match status" value="1"/>
</dbReference>
<dbReference type="Proteomes" id="UP000436141">
    <property type="component" value="Unassembled WGS sequence"/>
</dbReference>
<dbReference type="Proteomes" id="UP000281340">
    <property type="component" value="Unassembled WGS sequence"/>
</dbReference>
<dbReference type="Proteomes" id="UP000321295">
    <property type="component" value="Unassembled WGS sequence"/>
</dbReference>
<dbReference type="EMBL" id="AATJOC010000004">
    <property type="protein sequence ID" value="EFM0252497.1"/>
    <property type="molecule type" value="Genomic_DNA"/>
</dbReference>
<evidence type="ECO:0000313" key="88">
    <source>
        <dbReference type="EMBL" id="TXS97422.1"/>
    </source>
</evidence>
<dbReference type="Proteomes" id="UP000591371">
    <property type="component" value="Unassembled WGS sequence"/>
</dbReference>
<dbReference type="Proteomes" id="UP000527548">
    <property type="component" value="Unassembled WGS sequence"/>
</dbReference>
<evidence type="ECO:0000313" key="62">
    <source>
        <dbReference type="EMBL" id="MWT25640.1"/>
    </source>
</evidence>
<evidence type="ECO:0000313" key="63">
    <source>
        <dbReference type="EMBL" id="MWT85128.1"/>
    </source>
</evidence>
<evidence type="ECO:0000313" key="23">
    <source>
        <dbReference type="EMBL" id="EFM8154809.1"/>
    </source>
</evidence>
<dbReference type="EMBL" id="AATJKW010000015">
    <property type="protein sequence ID" value="EFL9837689.1"/>
    <property type="molecule type" value="Genomic_DNA"/>
</dbReference>
<dbReference type="Proteomes" id="UP000663166">
    <property type="component" value="Chromosome"/>
</dbReference>
<reference evidence="111 121" key="15">
    <citation type="journal article" date="2019" name="Nat. Med.">
        <title>A library of human gut bacterial isolates paired with longitudinal multiomics data enables mechanistic microbiome research.</title>
        <authorList>
            <person name="Poyet M."/>
            <person name="Groussin M."/>
            <person name="Gibbons S.M."/>
            <person name="Avila-Pacheco J."/>
            <person name="Jiang X."/>
            <person name="Kearney S.M."/>
            <person name="Perrotta A.R."/>
            <person name="Berdy B."/>
            <person name="Zhao S."/>
            <person name="Lieberman T.D."/>
            <person name="Swanson P.K."/>
            <person name="Smith M."/>
            <person name="Roesemann S."/>
            <person name="Alexander J.E."/>
            <person name="Rich S.A."/>
            <person name="Livny J."/>
            <person name="Vlamakis H."/>
            <person name="Clish C."/>
            <person name="Bullock K."/>
            <person name="Deik A."/>
            <person name="Scott J."/>
            <person name="Pierce K.A."/>
            <person name="Xavier R.J."/>
            <person name="Alm E.J."/>
        </authorList>
    </citation>
    <scope>NUCLEOTIDE SEQUENCE [LARGE SCALE GENOMIC DNA]</scope>
    <source>
        <strain evidence="67 121">BIOML-A112</strain>
        <strain evidence="51 111">BIOML-A382</strain>
    </source>
</reference>
<dbReference type="EMBL" id="AASATZ010000021">
    <property type="protein sequence ID" value="EFA4419260.1"/>
    <property type="molecule type" value="Genomic_DNA"/>
</dbReference>
<evidence type="ECO:0000313" key="50">
    <source>
        <dbReference type="EMBL" id="MQS29496.1"/>
    </source>
</evidence>
<evidence type="ECO:0000313" key="110">
    <source>
        <dbReference type="Proteomes" id="UP000437875"/>
    </source>
</evidence>
<reference evidence="41" key="36">
    <citation type="submission" date="2021-01" db="EMBL/GenBank/DDBJ databases">
        <title>Genomes of Escherichia coli STEC strains from raw meat-based diets for companion animals.</title>
        <authorList>
            <person name="Stevens M.J.A."/>
            <person name="Stephan R."/>
        </authorList>
    </citation>
    <scope>NUCLEOTIDE SEQUENCE</scope>
    <source>
        <strain evidence="41">ATC7-7</strain>
    </source>
</reference>
<evidence type="ECO:0000313" key="120">
    <source>
        <dbReference type="Proteomes" id="UP000471360"/>
    </source>
</evidence>
<dbReference type="EMBL" id="DADPIR010000009">
    <property type="protein sequence ID" value="HAZ7491455.1"/>
    <property type="molecule type" value="Genomic_DNA"/>
</dbReference>
<dbReference type="Proteomes" id="UP000531813">
    <property type="component" value="Unassembled WGS sequence"/>
</dbReference>
<evidence type="ECO:0000313" key="71">
    <source>
        <dbReference type="EMBL" id="NYQ38745.1"/>
    </source>
</evidence>
<reference evidence="39 148" key="33">
    <citation type="submission" date="2020-07" db="EMBL/GenBank/DDBJ databases">
        <title>Analysis of Genomes of Bacterial Isolates from Lameness Outbreaks in Broilers.</title>
        <authorList>
            <person name="Ekesi N.S."/>
            <person name="Alrubaye A."/>
            <person name="Rhoads D."/>
        </authorList>
    </citation>
    <scope>NUCLEOTIDE SEQUENCE [LARGE SCALE GENOMIC DNA]</scope>
    <source>
        <strain evidence="39 148">1409</strain>
    </source>
</reference>
<dbReference type="Proteomes" id="UP000471360">
    <property type="component" value="Unassembled WGS sequence"/>
</dbReference>
<dbReference type="EMBL" id="AASEBA010000023">
    <property type="protein sequence ID" value="EFC9750362.1"/>
    <property type="molecule type" value="Genomic_DNA"/>
</dbReference>
<evidence type="ECO:0000313" key="29">
    <source>
        <dbReference type="EMBL" id="HAI2139926.1"/>
    </source>
</evidence>
<reference evidence="131 132" key="28">
    <citation type="submission" date="2020-02" db="EMBL/GenBank/DDBJ databases">
        <authorList>
            <consortium name="PulseNet: The National Subtyping Network for Foodborne Disease Surveillance"/>
            <person name="Tarr C.L."/>
            <person name="Trees E."/>
            <person name="Katz L.S."/>
            <person name="Carleton-Romer H.A."/>
            <person name="Stroika S."/>
            <person name="Kucerova Z."/>
            <person name="Roache K.F."/>
            <person name="Sabol A.L."/>
            <person name="Besser J."/>
            <person name="Gerner-Smidt P."/>
        </authorList>
    </citation>
    <scope>NUCLEOTIDE SEQUENCE [LARGE SCALE GENOMIC DNA]</scope>
    <source>
        <strain evidence="18 132">2014C-3796</strain>
        <strain evidence="23 147">PNUSAE002719</strain>
        <strain evidence="12 131">PNUSAE004166</strain>
        <strain evidence="11 133">PNUSAE005278</strain>
    </source>
</reference>
<evidence type="ECO:0000313" key="67">
    <source>
        <dbReference type="EMBL" id="NAG19503.1"/>
    </source>
</evidence>
<evidence type="ECO:0000313" key="137">
    <source>
        <dbReference type="Proteomes" id="UP000531463"/>
    </source>
</evidence>
<reference evidence="73 95" key="5">
    <citation type="submission" date="2018-06" db="EMBL/GenBank/DDBJ databases">
        <title>Draft genome sequence of mcr-1-harboring Escherichia coli isolated from wound infection of a hospitalized patient, in Bolivia.</title>
        <authorList>
            <person name="Munoz M.E."/>
            <person name="Moura Q."/>
            <person name="Ventura P.R.M."/>
            <person name="Bustos L.R."/>
            <person name="Ovando B.G."/>
            <person name="Terrazas D.I.V."/>
            <person name="Yarhui N.B."/>
            <person name="Cerdeira L."/>
            <person name="Lincopan N."/>
        </authorList>
    </citation>
    <scope>NUCLEOTIDE SEQUENCE [LARGE SCALE GENOMIC DNA]</scope>
    <source>
        <strain evidence="73 95">EcMLT</strain>
    </source>
</reference>
<dbReference type="EMBL" id="JANIDP010000042">
    <property type="protein sequence ID" value="MDR6047164.1"/>
    <property type="molecule type" value="Genomic_DNA"/>
</dbReference>
<evidence type="ECO:0000313" key="147">
    <source>
        <dbReference type="Proteomes" id="UP000555763"/>
    </source>
</evidence>
<reference evidence="74" key="25">
    <citation type="journal article" date="2020" name="Int. J. Antimicrob. Agents">
        <title>Identification and characterisation of fosfomycin resistance in Escherichia coli urinary tract infection isolates from Australia.</title>
        <authorList>
            <person name="Mowlaboccus S."/>
            <person name="Daley D."/>
            <person name="Pang S."/>
            <person name="Gottlieb T."/>
            <person name="Merlino J."/>
            <person name="Nimmo G.R."/>
            <person name="George N."/>
            <person name="Korman T.M."/>
            <person name="Streitberg R."/>
            <person name="Robson J."/>
            <person name="Peachey G."/>
            <person name="Collignon P."/>
            <person name="Bradbury S."/>
            <person name="Colombi E."/>
            <person name="Ramsay J.P."/>
            <person name="Rogers B.A."/>
            <person name="Coombs G.W."/>
        </authorList>
    </citation>
    <scope>NUCLEOTIDE SEQUENCE</scope>
    <source>
        <strain evidence="74">EC2</strain>
    </source>
</reference>
<evidence type="ECO:0000313" key="70">
    <source>
        <dbReference type="EMBL" id="NYP85245.1"/>
    </source>
</evidence>
<dbReference type="Proteomes" id="UP000655659">
    <property type="component" value="Unassembled WGS sequence"/>
</dbReference>
<dbReference type="Proteomes" id="UP000321461">
    <property type="component" value="Unassembled WGS sequence"/>
</dbReference>
<dbReference type="EMBL" id="AASURL010000027">
    <property type="protein sequence ID" value="EFH0365740.1"/>
    <property type="molecule type" value="Genomic_DNA"/>
</dbReference>
<evidence type="ECO:0000313" key="48">
    <source>
        <dbReference type="EMBL" id="MIB62969.1"/>
    </source>
</evidence>
<evidence type="ECO:0000313" key="124">
    <source>
        <dbReference type="Proteomes" id="UP000490727"/>
    </source>
</evidence>
<evidence type="ECO:0000313" key="135">
    <source>
        <dbReference type="Proteomes" id="UP000528504"/>
    </source>
</evidence>
<dbReference type="Proteomes" id="UP000543252">
    <property type="component" value="Unassembled WGS sequence"/>
</dbReference>
<reference evidence="37 104" key="17">
    <citation type="submission" date="2019-03" db="EMBL/GenBank/DDBJ databases">
        <title>Whole Genome Sequencing of Shiga-Toxin Escherichia coli Strains from Nebraska.</title>
        <authorList>
            <person name="Abdalhamid B."/>
            <person name="Mccutchen E.L."/>
            <person name="Bouska A.C."/>
            <person name="Hinrichs S.H."/>
            <person name="Iwen P.C."/>
        </authorList>
    </citation>
    <scope>NUCLEOTIDE SEQUENCE [LARGE SCALE GENOMIC DNA]</scope>
    <source>
        <strain evidence="37 104">STEC_170836</strain>
    </source>
</reference>
<dbReference type="Proteomes" id="UP000225264">
    <property type="component" value="Unassembled WGS sequence"/>
</dbReference>
<dbReference type="EMBL" id="RDDM01001939">
    <property type="protein sequence ID" value="RLY27464.1"/>
    <property type="molecule type" value="Genomic_DNA"/>
</dbReference>
<evidence type="ECO:0000313" key="45">
    <source>
        <dbReference type="EMBL" id="MDK2695145.1"/>
    </source>
</evidence>
<evidence type="ECO:0000313" key="121">
    <source>
        <dbReference type="Proteomes" id="UP000475070"/>
    </source>
</evidence>
<reference evidence="85 100" key="16">
    <citation type="submission" date="2019-01" db="EMBL/GenBank/DDBJ databases">
        <title>Genomic analysis of febrile catheter-associated UTI E. coli isolates.</title>
        <authorList>
            <person name="Potter R."/>
            <person name="Zou Z."/>
            <person name="Henderson J."/>
            <person name="Dantas G."/>
        </authorList>
    </citation>
    <scope>NUCLEOTIDE SEQUENCE [LARGE SCALE GENOMIC DNA]</scope>
    <source>
        <strain evidence="85 100">49_rectal</strain>
    </source>
</reference>
<evidence type="ECO:0000313" key="114">
    <source>
        <dbReference type="Proteomes" id="UP000460351"/>
    </source>
</evidence>
<dbReference type="Proteomes" id="UP000531916">
    <property type="component" value="Unassembled WGS sequence"/>
</dbReference>
<dbReference type="Proteomes" id="UP000460875">
    <property type="component" value="Unassembled WGS sequence"/>
</dbReference>
<evidence type="ECO:0000313" key="52">
    <source>
        <dbReference type="EMBL" id="MUM74015.1"/>
    </source>
</evidence>
<evidence type="ECO:0000313" key="33">
    <source>
        <dbReference type="EMBL" id="HAJ5957810.1"/>
    </source>
</evidence>
<reference evidence="50 114" key="14">
    <citation type="journal article" date="2019" name="Microorganisms">
        <title>Characteristics of Carbapenem-Resistant and Colistin-Resistant Escherichia coli Co-Producing NDM-1 and MCR-1 from Pig Farms in China.</title>
        <authorList>
            <person name="Peng Z."/>
            <person name="Li X."/>
            <person name="Hu Z."/>
            <person name="Li Z."/>
            <person name="Lv Y."/>
            <person name="Lei M."/>
            <person name="Wu B."/>
            <person name="Chen H."/>
            <person name="Wang X."/>
        </authorList>
    </citation>
    <scope>NUCLEOTIDE SEQUENCE [LARGE SCALE GENOMIC DNA]</scope>
    <source>
        <strain evidence="50 114">RXD010</strain>
    </source>
</reference>
<dbReference type="EMBL" id="RYCF01000006">
    <property type="protein sequence ID" value="MQK23374.1"/>
    <property type="molecule type" value="Genomic_DNA"/>
</dbReference>
<evidence type="ECO:0000313" key="46">
    <source>
        <dbReference type="EMBL" id="MDR6047164.1"/>
    </source>
</evidence>
<dbReference type="Proteomes" id="UP001223829">
    <property type="component" value="Unassembled WGS sequence"/>
</dbReference>
<dbReference type="Proteomes" id="UP000528504">
    <property type="component" value="Unassembled WGS sequence"/>
</dbReference>
<dbReference type="EMBL" id="WTRN01000081">
    <property type="protein sequence ID" value="MWT85128.1"/>
    <property type="molecule type" value="Genomic_DNA"/>
</dbReference>
<dbReference type="EMBL" id="AASEPP010000035">
    <property type="protein sequence ID" value="EFC2247931.1"/>
    <property type="molecule type" value="Genomic_DNA"/>
</dbReference>
<dbReference type="Proteomes" id="UP000306700">
    <property type="component" value="Unassembled WGS sequence"/>
</dbReference>
<evidence type="ECO:0000313" key="126">
    <source>
        <dbReference type="Proteomes" id="UP000512322"/>
    </source>
</evidence>
<dbReference type="EMBL" id="DABALL010000012">
    <property type="protein sequence ID" value="HAH1419032.1"/>
    <property type="molecule type" value="Genomic_DNA"/>
</dbReference>
<dbReference type="EMBL" id="AATCLQ010000001">
    <property type="protein sequence ID" value="EFJ6479824.1"/>
    <property type="molecule type" value="Genomic_DNA"/>
</dbReference>
<evidence type="ECO:0000313" key="77">
    <source>
        <dbReference type="EMBL" id="QMS41422.1"/>
    </source>
</evidence>
<evidence type="ECO:0000313" key="3">
    <source>
        <dbReference type="EMBL" id="AUY05423.1"/>
    </source>
</evidence>
<evidence type="ECO:0000313" key="94">
    <source>
        <dbReference type="Proteomes" id="UP000239554"/>
    </source>
</evidence>
<reference evidence="31" key="21">
    <citation type="submission" date="2019-11" db="EMBL/GenBank/DDBJ databases">
        <authorList>
            <consortium name="NCBI Pathogen Detection Project"/>
        </authorList>
    </citation>
    <scope>NUCLEOTIDE SEQUENCE</scope>
    <source>
        <strain evidence="26">1839</strain>
        <strain evidence="29">BCW_4213</strain>
        <strain evidence="28">C0382</strain>
        <strain evidence="31">Ecoli[ST-219]</strain>
        <strain evidence="32">Ecoli[ST-405]</strain>
        <strain evidence="36">Escherichia coli</strain>
        <strain evidence="33">EuSCAPE_DE065</strain>
        <strain evidence="34">SJP41</strain>
        <strain evidence="35">ST-87-5</strain>
        <strain evidence="30">TW14994</strain>
        <strain evidence="27">W1_5_ERB1</strain>
    </source>
</reference>
<dbReference type="Proteomes" id="UP000543257">
    <property type="component" value="Unassembled WGS sequence"/>
</dbReference>
<evidence type="ECO:0000313" key="80">
    <source>
        <dbReference type="EMBL" id="RDA38384.1"/>
    </source>
</evidence>
<evidence type="ECO:0000313" key="134">
    <source>
        <dbReference type="Proteomes" id="UP000527548"/>
    </source>
</evidence>
<dbReference type="Proteomes" id="UP000509796">
    <property type="component" value="Chromosome"/>
</dbReference>
<evidence type="ECO:0000313" key="100">
    <source>
        <dbReference type="Proteomes" id="UP000290652"/>
    </source>
</evidence>
<evidence type="ECO:0000313" key="59">
    <source>
        <dbReference type="EMBL" id="MWR40027.1"/>
    </source>
</evidence>
<dbReference type="Proteomes" id="UP000581425">
    <property type="component" value="Unassembled WGS sequence"/>
</dbReference>
<dbReference type="EMBL" id="ABLFQU030000010">
    <property type="protein sequence ID" value="EMM0024782.1"/>
    <property type="molecule type" value="Genomic_DNA"/>
</dbReference>
<reference evidence="107 109" key="24">
    <citation type="submission" date="2019-12" db="EMBL/GenBank/DDBJ databases">
        <title>Enteriobacteria Tanzani isolates_8377-8380.</title>
        <authorList>
            <person name="Subbiah M."/>
            <person name="Call D."/>
        </authorList>
    </citation>
    <scope>NUCLEOTIDE SEQUENCE [LARGE SCALE GENOMIC DNA]</scope>
    <source>
        <strain evidence="64 112">8378wB3</strain>
        <strain evidence="63 122">8378wC7</strain>
        <strain evidence="62 118">8378wH8</strain>
        <strain evidence="58 116">8379wE2</strain>
        <strain evidence="60 109">8379wE6</strain>
        <strain evidence="56 107">8380wG1</strain>
    </source>
</reference>
<dbReference type="EMBL" id="QYOH01000002">
    <property type="protein sequence ID" value="TXU37829.1"/>
    <property type="molecule type" value="Genomic_DNA"/>
</dbReference>
<name>A0A024L9T4_ECOLX</name>
<evidence type="ECO:0000313" key="144">
    <source>
        <dbReference type="Proteomes" id="UP000542214"/>
    </source>
</evidence>
<reference evidence="44" key="39">
    <citation type="submission" date="2022-08" db="EMBL/GenBank/DDBJ databases">
        <title>Genome sequencing of human pathogens.</title>
        <authorList>
            <person name="Cao X."/>
        </authorList>
    </citation>
    <scope>NUCLEOTIDE SEQUENCE</scope>
    <source>
        <strain evidence="44">EC16126</strain>
    </source>
</reference>
<dbReference type="EMBL" id="WTQJ01000085">
    <property type="protein sequence ID" value="MWR13569.1"/>
    <property type="molecule type" value="Genomic_DNA"/>
</dbReference>
<evidence type="ECO:0000313" key="127">
    <source>
        <dbReference type="Proteomes" id="UP000514533"/>
    </source>
</evidence>
<dbReference type="Proteomes" id="UP000868636">
    <property type="component" value="Unassembled WGS sequence"/>
</dbReference>
<dbReference type="EMBL" id="AASHPR010000006">
    <property type="protein sequence ID" value="EFC3523903.1"/>
    <property type="molecule type" value="Genomic_DNA"/>
</dbReference>
<evidence type="ECO:0000313" key="17">
    <source>
        <dbReference type="EMBL" id="EFH6648599.1"/>
    </source>
</evidence>
<evidence type="ECO:0000313" key="132">
    <source>
        <dbReference type="Proteomes" id="UP000521994"/>
    </source>
</evidence>
<evidence type="ECO:0000313" key="83">
    <source>
        <dbReference type="EMBL" id="RLY45763.1"/>
    </source>
</evidence>